<keyword evidence="4" id="KW-1185">Reference proteome</keyword>
<dbReference type="PANTHER" id="PTHR35340:SF5">
    <property type="entry name" value="ASST-DOMAIN-CONTAINING PROTEIN"/>
    <property type="match status" value="1"/>
</dbReference>
<dbReference type="InterPro" id="IPR053143">
    <property type="entry name" value="Arylsulfate_ST"/>
</dbReference>
<gene>
    <name evidence="3" type="ORF">ACFPJ5_11300</name>
</gene>
<feature type="domain" description="Pyrrolo-quinoline quinone repeat" evidence="2">
    <location>
        <begin position="70"/>
        <end position="176"/>
    </location>
</feature>
<feature type="compositionally biased region" description="Polar residues" evidence="1">
    <location>
        <begin position="37"/>
        <end position="51"/>
    </location>
</feature>
<dbReference type="RefSeq" id="WP_227229776.1">
    <property type="nucleotide sequence ID" value="NZ_JAJCVJ010000002.1"/>
</dbReference>
<dbReference type="Proteomes" id="UP001596201">
    <property type="component" value="Unassembled WGS sequence"/>
</dbReference>
<proteinExistence type="predicted"/>
<evidence type="ECO:0000313" key="4">
    <source>
        <dbReference type="Proteomes" id="UP001596201"/>
    </source>
</evidence>
<name>A0ABD5RC04_9EURY</name>
<evidence type="ECO:0000259" key="2">
    <source>
        <dbReference type="Pfam" id="PF13360"/>
    </source>
</evidence>
<dbReference type="InterPro" id="IPR039535">
    <property type="entry name" value="ASST-like"/>
</dbReference>
<dbReference type="EMBL" id="JBHSKX010000002">
    <property type="protein sequence ID" value="MFC5367524.1"/>
    <property type="molecule type" value="Genomic_DNA"/>
</dbReference>
<protein>
    <submittedName>
        <fullName evidence="3">Arylsulfotransferase family protein</fullName>
    </submittedName>
</protein>
<dbReference type="Pfam" id="PF13360">
    <property type="entry name" value="PQQ_2"/>
    <property type="match status" value="1"/>
</dbReference>
<dbReference type="SUPFAM" id="SSF63829">
    <property type="entry name" value="Calcium-dependent phosphotriesterase"/>
    <property type="match status" value="1"/>
</dbReference>
<dbReference type="InterPro" id="IPR002372">
    <property type="entry name" value="PQQ_rpt_dom"/>
</dbReference>
<reference evidence="3 4" key="1">
    <citation type="journal article" date="2019" name="Int. J. Syst. Evol. Microbiol.">
        <title>The Global Catalogue of Microorganisms (GCM) 10K type strain sequencing project: providing services to taxonomists for standard genome sequencing and annotation.</title>
        <authorList>
            <consortium name="The Broad Institute Genomics Platform"/>
            <consortium name="The Broad Institute Genome Sequencing Center for Infectious Disease"/>
            <person name="Wu L."/>
            <person name="Ma J."/>
        </authorList>
    </citation>
    <scope>NUCLEOTIDE SEQUENCE [LARGE SCALE GENOMIC DNA]</scope>
    <source>
        <strain evidence="3 4">CGMCC 1.12237</strain>
    </source>
</reference>
<accession>A0ABD5RC04</accession>
<dbReference type="Pfam" id="PF14269">
    <property type="entry name" value="Arylsulfotran_2"/>
    <property type="match status" value="1"/>
</dbReference>
<dbReference type="AlphaFoldDB" id="A0ABD5RC04"/>
<sequence length="403" mass="44391">MWRRRLLVVAAILAVVFVPVPTPADVPTTLGDLSPSGADSATGPQPTTATDADSITWITTQGHWRGLGGGELVAVDTATGERLWTHDRYNHYYDVDPLNESHLLVSAGGVYSGQWAIEIDWRENRVVRRVQIPWDTHDVDALPSGDWVVADKDDSRVVEINPGTGAVGWEYRFDAHYDREQNGVAGDFTHLNDVDAIRNGSAYLLSPRNFDRVLVVNRSTKETEWVLGGQGDHATLERQHNPTLLTNRSAGGPRVLVADSENDRVIEYHRTGGDWRATWTYAGNLSWPRDADRLPNGNTLIVDSGGQRVLEVTPDGEIVWERQRRLHPYDAERQSFGDEPGGPPLDSGLVAPPGEANGGESDSLALLAWVPPRPTLALLLLLGWIGVELRGVGRRLRRVVGRD</sequence>
<organism evidence="3 4">
    <name type="scientific">Salinirubrum litoreum</name>
    <dbReference type="NCBI Taxonomy" id="1126234"/>
    <lineage>
        <taxon>Archaea</taxon>
        <taxon>Methanobacteriati</taxon>
        <taxon>Methanobacteriota</taxon>
        <taxon>Stenosarchaea group</taxon>
        <taxon>Halobacteria</taxon>
        <taxon>Halobacteriales</taxon>
        <taxon>Haloferacaceae</taxon>
        <taxon>Salinirubrum</taxon>
    </lineage>
</organism>
<comment type="caution">
    <text evidence="3">The sequence shown here is derived from an EMBL/GenBank/DDBJ whole genome shotgun (WGS) entry which is preliminary data.</text>
</comment>
<dbReference type="PANTHER" id="PTHR35340">
    <property type="entry name" value="PQQ ENZYME REPEAT PROTEIN-RELATED"/>
    <property type="match status" value="1"/>
</dbReference>
<feature type="region of interest" description="Disordered" evidence="1">
    <location>
        <begin position="29"/>
        <end position="51"/>
    </location>
</feature>
<evidence type="ECO:0000256" key="1">
    <source>
        <dbReference type="SAM" id="MobiDB-lite"/>
    </source>
</evidence>
<feature type="region of interest" description="Disordered" evidence="1">
    <location>
        <begin position="332"/>
        <end position="357"/>
    </location>
</feature>
<dbReference type="Gene3D" id="2.120.10.30">
    <property type="entry name" value="TolB, C-terminal domain"/>
    <property type="match status" value="1"/>
</dbReference>
<evidence type="ECO:0000313" key="3">
    <source>
        <dbReference type="EMBL" id="MFC5367524.1"/>
    </source>
</evidence>
<dbReference type="InterPro" id="IPR011042">
    <property type="entry name" value="6-blade_b-propeller_TolB-like"/>
</dbReference>